<evidence type="ECO:0000259" key="4">
    <source>
        <dbReference type="PROSITE" id="PS50043"/>
    </source>
</evidence>
<evidence type="ECO:0000256" key="3">
    <source>
        <dbReference type="ARBA" id="ARBA00023163"/>
    </source>
</evidence>
<evidence type="ECO:0000313" key="6">
    <source>
        <dbReference type="Proteomes" id="UP000178485"/>
    </source>
</evidence>
<dbReference type="GO" id="GO:0006355">
    <property type="term" value="P:regulation of DNA-templated transcription"/>
    <property type="evidence" value="ECO:0007669"/>
    <property type="project" value="InterPro"/>
</dbReference>
<dbReference type="RefSeq" id="WP_071136386.1">
    <property type="nucleotide sequence ID" value="NZ_DUQN01000072.1"/>
</dbReference>
<organism evidence="5 6">
    <name type="scientific">Petrimonas mucosa</name>
    <dbReference type="NCBI Taxonomy" id="1642646"/>
    <lineage>
        <taxon>Bacteria</taxon>
        <taxon>Pseudomonadati</taxon>
        <taxon>Bacteroidota</taxon>
        <taxon>Bacteroidia</taxon>
        <taxon>Bacteroidales</taxon>
        <taxon>Dysgonomonadaceae</taxon>
        <taxon>Petrimonas</taxon>
    </lineage>
</organism>
<gene>
    <name evidence="5" type="primary">mctR 1</name>
    <name evidence="5" type="ORF">ING2E5A_0957</name>
</gene>
<name>A0A1G4G5H1_9BACT</name>
<dbReference type="PROSITE" id="PS00622">
    <property type="entry name" value="HTH_LUXR_1"/>
    <property type="match status" value="1"/>
</dbReference>
<protein>
    <submittedName>
        <fullName evidence="5">Transcriptional regulatory protein MctR</fullName>
    </submittedName>
</protein>
<dbReference type="KEGG" id="pmuc:ING2E5A_0957"/>
<dbReference type="InterPro" id="IPR000792">
    <property type="entry name" value="Tscrpt_reg_LuxR_C"/>
</dbReference>
<keyword evidence="6" id="KW-1185">Reference proteome</keyword>
<sequence length="202" mass="22609">MNRQRLHIAIMVNSQIIYEGVYAILSQSDIGCIICKVDSLDDLEEILPSRRVDLLIVNPLLLVNREKEIKRIRKNHPDFSIVGIHLGIVDNQSLALLDSSFTLFDTAEQILSRLEKTGTGNESKLPTNDDNLTERELDVLTQLVHGHSNKEIADSLNISIHTVMTHRKNIAAKTGIRSQSGLTIYAISKKIVQIEDVSPQAH</sequence>
<dbReference type="AlphaFoldDB" id="A0A1G4G5H1"/>
<dbReference type="Proteomes" id="UP000178485">
    <property type="component" value="Chromosome i"/>
</dbReference>
<feature type="domain" description="HTH luxR-type" evidence="4">
    <location>
        <begin position="125"/>
        <end position="190"/>
    </location>
</feature>
<dbReference type="EMBL" id="LT608328">
    <property type="protein sequence ID" value="SCM56599.1"/>
    <property type="molecule type" value="Genomic_DNA"/>
</dbReference>
<proteinExistence type="predicted"/>
<dbReference type="PANTHER" id="PTHR44688:SF16">
    <property type="entry name" value="DNA-BINDING TRANSCRIPTIONAL ACTIVATOR DEVR_DOSR"/>
    <property type="match status" value="1"/>
</dbReference>
<accession>A0A1G4G5H1</accession>
<dbReference type="SUPFAM" id="SSF46894">
    <property type="entry name" value="C-terminal effector domain of the bipartite response regulators"/>
    <property type="match status" value="1"/>
</dbReference>
<dbReference type="GO" id="GO:0003677">
    <property type="term" value="F:DNA binding"/>
    <property type="evidence" value="ECO:0007669"/>
    <property type="project" value="UniProtKB-KW"/>
</dbReference>
<dbReference type="CDD" id="cd06170">
    <property type="entry name" value="LuxR_C_like"/>
    <property type="match status" value="1"/>
</dbReference>
<dbReference type="Pfam" id="PF00196">
    <property type="entry name" value="GerE"/>
    <property type="match status" value="1"/>
</dbReference>
<dbReference type="STRING" id="1642646.ING2E5A_0957"/>
<dbReference type="SMART" id="SM00421">
    <property type="entry name" value="HTH_LUXR"/>
    <property type="match status" value="1"/>
</dbReference>
<evidence type="ECO:0000256" key="1">
    <source>
        <dbReference type="ARBA" id="ARBA00023015"/>
    </source>
</evidence>
<dbReference type="Gene3D" id="1.10.10.10">
    <property type="entry name" value="Winged helix-like DNA-binding domain superfamily/Winged helix DNA-binding domain"/>
    <property type="match status" value="1"/>
</dbReference>
<keyword evidence="3" id="KW-0804">Transcription</keyword>
<keyword evidence="1" id="KW-0805">Transcription regulation</keyword>
<keyword evidence="2" id="KW-0238">DNA-binding</keyword>
<dbReference type="InterPro" id="IPR016032">
    <property type="entry name" value="Sig_transdc_resp-reg_C-effctor"/>
</dbReference>
<dbReference type="InterPro" id="IPR036388">
    <property type="entry name" value="WH-like_DNA-bd_sf"/>
</dbReference>
<evidence type="ECO:0000256" key="2">
    <source>
        <dbReference type="ARBA" id="ARBA00023125"/>
    </source>
</evidence>
<reference evidence="5 6" key="1">
    <citation type="submission" date="2016-08" db="EMBL/GenBank/DDBJ databases">
        <authorList>
            <person name="Seilhamer J.J."/>
        </authorList>
    </citation>
    <scope>NUCLEOTIDE SEQUENCE [LARGE SCALE GENOMIC DNA]</scope>
    <source>
        <strain evidence="5">ING2-E5A</strain>
    </source>
</reference>
<dbReference type="PRINTS" id="PR00038">
    <property type="entry name" value="HTHLUXR"/>
</dbReference>
<dbReference type="PROSITE" id="PS50043">
    <property type="entry name" value="HTH_LUXR_2"/>
    <property type="match status" value="1"/>
</dbReference>
<dbReference type="PANTHER" id="PTHR44688">
    <property type="entry name" value="DNA-BINDING TRANSCRIPTIONAL ACTIVATOR DEVR_DOSR"/>
    <property type="match status" value="1"/>
</dbReference>
<evidence type="ECO:0000313" key="5">
    <source>
        <dbReference type="EMBL" id="SCM56599.1"/>
    </source>
</evidence>